<keyword evidence="3" id="KW-1185">Reference proteome</keyword>
<protein>
    <submittedName>
        <fullName evidence="2">Uncharacterized protein</fullName>
    </submittedName>
</protein>
<dbReference type="AlphaFoldDB" id="A0A4Y2S5B4"/>
<evidence type="ECO:0000313" key="3">
    <source>
        <dbReference type="Proteomes" id="UP000499080"/>
    </source>
</evidence>
<feature type="non-terminal residue" evidence="2">
    <location>
        <position position="1"/>
    </location>
</feature>
<proteinExistence type="predicted"/>
<gene>
    <name evidence="2" type="ORF">AVEN_150583_1</name>
</gene>
<evidence type="ECO:0000256" key="1">
    <source>
        <dbReference type="SAM" id="MobiDB-lite"/>
    </source>
</evidence>
<evidence type="ECO:0000313" key="2">
    <source>
        <dbReference type="EMBL" id="GBN83414.1"/>
    </source>
</evidence>
<dbReference type="Proteomes" id="UP000499080">
    <property type="component" value="Unassembled WGS sequence"/>
</dbReference>
<comment type="caution">
    <text evidence="2">The sequence shown here is derived from an EMBL/GenBank/DDBJ whole genome shotgun (WGS) entry which is preliminary data.</text>
</comment>
<organism evidence="2 3">
    <name type="scientific">Araneus ventricosus</name>
    <name type="common">Orbweaver spider</name>
    <name type="synonym">Epeira ventricosa</name>
    <dbReference type="NCBI Taxonomy" id="182803"/>
    <lineage>
        <taxon>Eukaryota</taxon>
        <taxon>Metazoa</taxon>
        <taxon>Ecdysozoa</taxon>
        <taxon>Arthropoda</taxon>
        <taxon>Chelicerata</taxon>
        <taxon>Arachnida</taxon>
        <taxon>Araneae</taxon>
        <taxon>Araneomorphae</taxon>
        <taxon>Entelegynae</taxon>
        <taxon>Araneoidea</taxon>
        <taxon>Araneidae</taxon>
        <taxon>Araneus</taxon>
    </lineage>
</organism>
<reference evidence="2 3" key="1">
    <citation type="journal article" date="2019" name="Sci. Rep.">
        <title>Orb-weaving spider Araneus ventricosus genome elucidates the spidroin gene catalogue.</title>
        <authorList>
            <person name="Kono N."/>
            <person name="Nakamura H."/>
            <person name="Ohtoshi R."/>
            <person name="Moran D.A.P."/>
            <person name="Shinohara A."/>
            <person name="Yoshida Y."/>
            <person name="Fujiwara M."/>
            <person name="Mori M."/>
            <person name="Tomita M."/>
            <person name="Arakawa K."/>
        </authorList>
    </citation>
    <scope>NUCLEOTIDE SEQUENCE [LARGE SCALE GENOMIC DNA]</scope>
</reference>
<feature type="region of interest" description="Disordered" evidence="1">
    <location>
        <begin position="55"/>
        <end position="74"/>
    </location>
</feature>
<dbReference type="EMBL" id="BGPR01019950">
    <property type="protein sequence ID" value="GBN83414.1"/>
    <property type="molecule type" value="Genomic_DNA"/>
</dbReference>
<name>A0A4Y2S5B4_ARAVE</name>
<feature type="compositionally biased region" description="Polar residues" evidence="1">
    <location>
        <begin position="55"/>
        <end position="64"/>
    </location>
</feature>
<accession>A0A4Y2S5B4</accession>
<sequence length="74" mass="8230">TNNIMHSKIHQRYREQLSQLSVGSLKHLISYHLESGELAELTKQKTVTAASVDVTPTESGSCTFPEQAEACQRD</sequence>